<name>A0A842JFA6_9ACTN</name>
<evidence type="ECO:0000256" key="4">
    <source>
        <dbReference type="ARBA" id="ARBA00022755"/>
    </source>
</evidence>
<keyword evidence="3 11" id="KW-0028">Amino-acid biosynthesis</keyword>
<keyword evidence="2 11" id="KW-0554">One-carbon metabolism</keyword>
<dbReference type="GO" id="GO:0004488">
    <property type="term" value="F:methylenetetrahydrofolate dehydrogenase (NADP+) activity"/>
    <property type="evidence" value="ECO:0007669"/>
    <property type="project" value="UniProtKB-UniRule"/>
</dbReference>
<dbReference type="EMBL" id="JACMSE010000002">
    <property type="protein sequence ID" value="MBC2888525.1"/>
    <property type="molecule type" value="Genomic_DNA"/>
</dbReference>
<dbReference type="GO" id="GO:0000105">
    <property type="term" value="P:L-histidine biosynthetic process"/>
    <property type="evidence" value="ECO:0007669"/>
    <property type="project" value="UniProtKB-KW"/>
</dbReference>
<keyword evidence="8 11" id="KW-0368">Histidine biosynthesis</keyword>
<dbReference type="GO" id="GO:0035999">
    <property type="term" value="P:tetrahydrofolate interconversion"/>
    <property type="evidence" value="ECO:0007669"/>
    <property type="project" value="UniProtKB-UniRule"/>
</dbReference>
<dbReference type="AlphaFoldDB" id="A0A842JFA6"/>
<keyword evidence="7 11" id="KW-0560">Oxidoreductase</keyword>
<dbReference type="InterPro" id="IPR036291">
    <property type="entry name" value="NAD(P)-bd_dom_sf"/>
</dbReference>
<dbReference type="GO" id="GO:0005829">
    <property type="term" value="C:cytosol"/>
    <property type="evidence" value="ECO:0007669"/>
    <property type="project" value="TreeGrafter"/>
</dbReference>
<evidence type="ECO:0000256" key="10">
    <source>
        <dbReference type="ARBA" id="ARBA00023268"/>
    </source>
</evidence>
<dbReference type="EC" id="1.5.1.5" evidence="11"/>
<dbReference type="InterPro" id="IPR020630">
    <property type="entry name" value="THF_DH/CycHdrlase_cat_dom"/>
</dbReference>
<gene>
    <name evidence="11" type="primary">folD</name>
    <name evidence="14" type="ORF">H7313_04055</name>
</gene>
<dbReference type="PANTHER" id="PTHR48099:SF5">
    <property type="entry name" value="C-1-TETRAHYDROFOLATE SYNTHASE, CYTOPLASMIC"/>
    <property type="match status" value="1"/>
</dbReference>
<dbReference type="HAMAP" id="MF_01576">
    <property type="entry name" value="THF_DHG_CYH"/>
    <property type="match status" value="1"/>
</dbReference>
<dbReference type="RefSeq" id="WP_185904495.1">
    <property type="nucleotide sequence ID" value="NZ_JACMSE010000002.1"/>
</dbReference>
<evidence type="ECO:0000313" key="14">
    <source>
        <dbReference type="EMBL" id="MBC2888525.1"/>
    </source>
</evidence>
<feature type="domain" description="Tetrahydrofolate dehydrogenase/cyclohydrolase NAD(P)-binding" evidence="13">
    <location>
        <begin position="139"/>
        <end position="280"/>
    </location>
</feature>
<accession>A0A842JFA6</accession>
<protein>
    <recommendedName>
        <fullName evidence="11">Bifunctional protein FolD</fullName>
    </recommendedName>
    <domain>
        <recommendedName>
            <fullName evidence="11">Methylenetetrahydrofolate dehydrogenase</fullName>
            <ecNumber evidence="11">1.5.1.5</ecNumber>
        </recommendedName>
    </domain>
    <domain>
        <recommendedName>
            <fullName evidence="11">Methenyltetrahydrofolate cyclohydrolase</fullName>
            <ecNumber evidence="11">3.5.4.9</ecNumber>
        </recommendedName>
    </domain>
</protein>
<dbReference type="GO" id="GO:0004477">
    <property type="term" value="F:methenyltetrahydrofolate cyclohydrolase activity"/>
    <property type="evidence" value="ECO:0007669"/>
    <property type="project" value="UniProtKB-UniRule"/>
</dbReference>
<dbReference type="SUPFAM" id="SSF53223">
    <property type="entry name" value="Aminoacid dehydrogenase-like, N-terminal domain"/>
    <property type="match status" value="1"/>
</dbReference>
<evidence type="ECO:0000256" key="7">
    <source>
        <dbReference type="ARBA" id="ARBA00023002"/>
    </source>
</evidence>
<keyword evidence="9 11" id="KW-0486">Methionine biosynthesis</keyword>
<evidence type="ECO:0000256" key="2">
    <source>
        <dbReference type="ARBA" id="ARBA00022563"/>
    </source>
</evidence>
<dbReference type="GO" id="GO:0009086">
    <property type="term" value="P:methionine biosynthetic process"/>
    <property type="evidence" value="ECO:0007669"/>
    <property type="project" value="UniProtKB-KW"/>
</dbReference>
<dbReference type="Pfam" id="PF02882">
    <property type="entry name" value="THF_DHG_CYH_C"/>
    <property type="match status" value="1"/>
</dbReference>
<comment type="catalytic activity">
    <reaction evidence="11">
        <text>(6R)-5,10-methenyltetrahydrofolate + H2O = (6R)-10-formyltetrahydrofolate + H(+)</text>
        <dbReference type="Rhea" id="RHEA:23700"/>
        <dbReference type="ChEBI" id="CHEBI:15377"/>
        <dbReference type="ChEBI" id="CHEBI:15378"/>
        <dbReference type="ChEBI" id="CHEBI:57455"/>
        <dbReference type="ChEBI" id="CHEBI:195366"/>
        <dbReference type="EC" id="3.5.4.9"/>
    </reaction>
</comment>
<feature type="domain" description="Tetrahydrofolate dehydrogenase/cyclohydrolase catalytic" evidence="12">
    <location>
        <begin position="5"/>
        <end position="119"/>
    </location>
</feature>
<dbReference type="Proteomes" id="UP000587396">
    <property type="component" value="Unassembled WGS sequence"/>
</dbReference>
<keyword evidence="10 11" id="KW-0511">Multifunctional enzyme</keyword>
<keyword evidence="5 11" id="KW-0378">Hydrolase</keyword>
<reference evidence="14 15" key="1">
    <citation type="submission" date="2020-08" db="EMBL/GenBank/DDBJ databases">
        <authorList>
            <person name="Liu C."/>
            <person name="Sun Q."/>
        </authorList>
    </citation>
    <scope>NUCLEOTIDE SEQUENCE [LARGE SCALE GENOMIC DNA]</scope>
    <source>
        <strain evidence="14 15">N22</strain>
    </source>
</reference>
<evidence type="ECO:0000256" key="3">
    <source>
        <dbReference type="ARBA" id="ARBA00022605"/>
    </source>
</evidence>
<dbReference type="InterPro" id="IPR046346">
    <property type="entry name" value="Aminoacid_DH-like_N_sf"/>
</dbReference>
<evidence type="ECO:0000256" key="6">
    <source>
        <dbReference type="ARBA" id="ARBA00022857"/>
    </source>
</evidence>
<dbReference type="Pfam" id="PF00763">
    <property type="entry name" value="THF_DHG_CYH"/>
    <property type="match status" value="1"/>
</dbReference>
<feature type="binding site" evidence="11">
    <location>
        <position position="231"/>
    </location>
    <ligand>
        <name>NADP(+)</name>
        <dbReference type="ChEBI" id="CHEBI:58349"/>
    </ligand>
</feature>
<evidence type="ECO:0000256" key="11">
    <source>
        <dbReference type="HAMAP-Rule" id="MF_01576"/>
    </source>
</evidence>
<comment type="caution">
    <text evidence="14">The sequence shown here is derived from an EMBL/GenBank/DDBJ whole genome shotgun (WGS) entry which is preliminary data.</text>
</comment>
<comment type="function">
    <text evidence="11">Catalyzes the oxidation of 5,10-methylenetetrahydrofolate to 5,10-methenyltetrahydrofolate and then the hydrolysis of 5,10-methenyltetrahydrofolate to 10-formyltetrahydrofolate.</text>
</comment>
<comment type="catalytic activity">
    <reaction evidence="11">
        <text>(6R)-5,10-methylene-5,6,7,8-tetrahydrofolate + NADP(+) = (6R)-5,10-methenyltetrahydrofolate + NADPH</text>
        <dbReference type="Rhea" id="RHEA:22812"/>
        <dbReference type="ChEBI" id="CHEBI:15636"/>
        <dbReference type="ChEBI" id="CHEBI:57455"/>
        <dbReference type="ChEBI" id="CHEBI:57783"/>
        <dbReference type="ChEBI" id="CHEBI:58349"/>
        <dbReference type="EC" id="1.5.1.5"/>
    </reaction>
</comment>
<evidence type="ECO:0000259" key="13">
    <source>
        <dbReference type="Pfam" id="PF02882"/>
    </source>
</evidence>
<dbReference type="PANTHER" id="PTHR48099">
    <property type="entry name" value="C-1-TETRAHYDROFOLATE SYNTHASE, CYTOPLASMIC-RELATED"/>
    <property type="match status" value="1"/>
</dbReference>
<dbReference type="Gene3D" id="3.40.50.720">
    <property type="entry name" value="NAD(P)-binding Rossmann-like Domain"/>
    <property type="match status" value="1"/>
</dbReference>
<dbReference type="InterPro" id="IPR020631">
    <property type="entry name" value="THF_DH/CycHdrlase_NAD-bd_dom"/>
</dbReference>
<comment type="pathway">
    <text evidence="1 11">One-carbon metabolism; tetrahydrofolate interconversion.</text>
</comment>
<keyword evidence="4 11" id="KW-0658">Purine biosynthesis</keyword>
<comment type="similarity">
    <text evidence="11">Belongs to the tetrahydrofolate dehydrogenase/cyclohydrolase family.</text>
</comment>
<evidence type="ECO:0000256" key="9">
    <source>
        <dbReference type="ARBA" id="ARBA00023167"/>
    </source>
</evidence>
<comment type="caution">
    <text evidence="11">Lacks conserved residue(s) required for the propagation of feature annotation.</text>
</comment>
<comment type="subunit">
    <text evidence="11">Homodimer.</text>
</comment>
<keyword evidence="15" id="KW-1185">Reference proteome</keyword>
<dbReference type="GO" id="GO:0006164">
    <property type="term" value="P:purine nucleotide biosynthetic process"/>
    <property type="evidence" value="ECO:0007669"/>
    <property type="project" value="UniProtKB-KW"/>
</dbReference>
<dbReference type="InterPro" id="IPR000672">
    <property type="entry name" value="THF_DH/CycHdrlase"/>
</dbReference>
<dbReference type="SUPFAM" id="SSF51735">
    <property type="entry name" value="NAD(P)-binding Rossmann-fold domains"/>
    <property type="match status" value="1"/>
</dbReference>
<keyword evidence="6 11" id="KW-0521">NADP</keyword>
<proteinExistence type="inferred from homology"/>
<evidence type="ECO:0000256" key="8">
    <source>
        <dbReference type="ARBA" id="ARBA00023102"/>
    </source>
</evidence>
<evidence type="ECO:0000313" key="15">
    <source>
        <dbReference type="Proteomes" id="UP000587396"/>
    </source>
</evidence>
<evidence type="ECO:0000256" key="1">
    <source>
        <dbReference type="ARBA" id="ARBA00004777"/>
    </source>
</evidence>
<feature type="binding site" evidence="11">
    <location>
        <begin position="165"/>
        <end position="167"/>
    </location>
    <ligand>
        <name>NADP(+)</name>
        <dbReference type="ChEBI" id="CHEBI:58349"/>
    </ligand>
</feature>
<dbReference type="PRINTS" id="PR00085">
    <property type="entry name" value="THFDHDRGNASE"/>
</dbReference>
<sequence length="290" mass="30709">MAEQLRGKLVVERIAADLAPRIEALGRADVVPTLAIVRMGERPDDLSYERTAKKRAESLGIAVRSVVLDEFAPQEALEAALHEVNHDPSVHGCLLFRPLPAFIDDARACEVLDPRKDIDGITLASLAAVFTDGHAGFPPSTAAACIEMLEHYGVPLEGRRVVVVGRSLVVGKPVSMMLLRRNASVTICHSRSNDLAGICRAADVVICATGRARAFGADFFSPGQTVLDVGINFDTHGNLCGDVDFDQVEPIVGAITPVPGGIGTVTTSMTMAHTVAAAERALAARDGEGR</sequence>
<dbReference type="Gene3D" id="3.40.50.10860">
    <property type="entry name" value="Leucine Dehydrogenase, chain A, domain 1"/>
    <property type="match status" value="1"/>
</dbReference>
<dbReference type="UniPathway" id="UPA00193"/>
<organism evidence="14 15">
    <name type="scientific">Gordonibacter massiliensis</name>
    <name type="common">ex Traore et al. 2017</name>
    <dbReference type="NCBI Taxonomy" id="1841863"/>
    <lineage>
        <taxon>Bacteria</taxon>
        <taxon>Bacillati</taxon>
        <taxon>Actinomycetota</taxon>
        <taxon>Coriobacteriia</taxon>
        <taxon>Eggerthellales</taxon>
        <taxon>Eggerthellaceae</taxon>
        <taxon>Gordonibacter</taxon>
    </lineage>
</organism>
<dbReference type="EC" id="3.5.4.9" evidence="11"/>
<evidence type="ECO:0000259" key="12">
    <source>
        <dbReference type="Pfam" id="PF00763"/>
    </source>
</evidence>
<evidence type="ECO:0000256" key="5">
    <source>
        <dbReference type="ARBA" id="ARBA00022801"/>
    </source>
</evidence>